<dbReference type="EMBL" id="JBBPBN010000020">
    <property type="protein sequence ID" value="KAK9016442.1"/>
    <property type="molecule type" value="Genomic_DNA"/>
</dbReference>
<evidence type="ECO:0000256" key="5">
    <source>
        <dbReference type="ARBA" id="ARBA00023242"/>
    </source>
</evidence>
<keyword evidence="3 6" id="KW-0238">DNA-binding</keyword>
<evidence type="ECO:0000256" key="3">
    <source>
        <dbReference type="ARBA" id="ARBA00023125"/>
    </source>
</evidence>
<accession>A0ABR2RU71</accession>
<dbReference type="Gene3D" id="6.10.250.2430">
    <property type="match status" value="1"/>
</dbReference>
<dbReference type="PRINTS" id="PR00616">
    <property type="entry name" value="CCAATSUBUNTB"/>
</dbReference>
<feature type="region of interest" description="Disordered" evidence="7">
    <location>
        <begin position="196"/>
        <end position="257"/>
    </location>
</feature>
<comment type="caution">
    <text evidence="8">The sequence shown here is derived from an EMBL/GenBank/DDBJ whole genome shotgun (WGS) entry which is preliminary data.</text>
</comment>
<evidence type="ECO:0000313" key="8">
    <source>
        <dbReference type="EMBL" id="KAK9016442.1"/>
    </source>
</evidence>
<protein>
    <recommendedName>
        <fullName evidence="6">Nuclear transcription factor Y subunit</fullName>
    </recommendedName>
</protein>
<evidence type="ECO:0000256" key="7">
    <source>
        <dbReference type="SAM" id="MobiDB-lite"/>
    </source>
</evidence>
<keyword evidence="9" id="KW-1185">Reference proteome</keyword>
<comment type="subunit">
    <text evidence="6">Heterotrimer.</text>
</comment>
<evidence type="ECO:0000256" key="4">
    <source>
        <dbReference type="ARBA" id="ARBA00023163"/>
    </source>
</evidence>
<evidence type="ECO:0000256" key="6">
    <source>
        <dbReference type="RuleBase" id="RU367155"/>
    </source>
</evidence>
<comment type="similarity">
    <text evidence="6">Belongs to the NFYA/HAP2 subunit family.</text>
</comment>
<dbReference type="SMART" id="SM00521">
    <property type="entry name" value="CBF"/>
    <property type="match status" value="1"/>
</dbReference>
<sequence>MQTLYLKEHDGIGNHPMGQLGSVPPPSSLPWGTALGSHQSFNGGGPLVAQLKPLLMENPSNGDPHISTKQQQFTIFPGDCKNPGAELKHQAVISLQSDPSENHTRFELGFGQPMACAKYPCMDQFYGVFSTYGAQISGRIMLPFNLATEEGPIYVNAKQYHGIIRRRQSRAKAVLENKLTKARKPYMHHSRHLHAMRRPRGSGGRFLNTRSSSSDKDGIGTKKAAQGQIPNLTGSSDSGTMNSSKGPNGGGSVFSGSSEVTSMYSRGDLDHHFLIDHLGLSVRSLPSMINDRRVFTPKITFPPLQQPREEPGFALALIKLFATQALVARQIILGSSKLFSATG</sequence>
<evidence type="ECO:0000256" key="2">
    <source>
        <dbReference type="ARBA" id="ARBA00023015"/>
    </source>
</evidence>
<dbReference type="PANTHER" id="PTHR12632">
    <property type="entry name" value="TRANSCRIPTION FACTOR NF-Y ALPHA-RELATED"/>
    <property type="match status" value="1"/>
</dbReference>
<organism evidence="8 9">
    <name type="scientific">Hibiscus sabdariffa</name>
    <name type="common">roselle</name>
    <dbReference type="NCBI Taxonomy" id="183260"/>
    <lineage>
        <taxon>Eukaryota</taxon>
        <taxon>Viridiplantae</taxon>
        <taxon>Streptophyta</taxon>
        <taxon>Embryophyta</taxon>
        <taxon>Tracheophyta</taxon>
        <taxon>Spermatophyta</taxon>
        <taxon>Magnoliopsida</taxon>
        <taxon>eudicotyledons</taxon>
        <taxon>Gunneridae</taxon>
        <taxon>Pentapetalae</taxon>
        <taxon>rosids</taxon>
        <taxon>malvids</taxon>
        <taxon>Malvales</taxon>
        <taxon>Malvaceae</taxon>
        <taxon>Malvoideae</taxon>
        <taxon>Hibiscus</taxon>
    </lineage>
</organism>
<feature type="compositionally biased region" description="Polar residues" evidence="7">
    <location>
        <begin position="228"/>
        <end position="246"/>
    </location>
</feature>
<evidence type="ECO:0000313" key="9">
    <source>
        <dbReference type="Proteomes" id="UP001396334"/>
    </source>
</evidence>
<gene>
    <name evidence="8" type="ORF">V6N11_078942</name>
</gene>
<dbReference type="PROSITE" id="PS51152">
    <property type="entry name" value="NFYA_HAP2_2"/>
    <property type="match status" value="1"/>
</dbReference>
<keyword evidence="2 6" id="KW-0805">Transcription regulation</keyword>
<reference evidence="8 9" key="1">
    <citation type="journal article" date="2024" name="G3 (Bethesda)">
        <title>Genome assembly of Hibiscus sabdariffa L. provides insights into metabolisms of medicinal natural products.</title>
        <authorList>
            <person name="Kim T."/>
        </authorList>
    </citation>
    <scope>NUCLEOTIDE SEQUENCE [LARGE SCALE GENOMIC DNA]</scope>
    <source>
        <strain evidence="8">TK-2024</strain>
        <tissue evidence="8">Old leaves</tissue>
    </source>
</reference>
<comment type="function">
    <text evidence="6">Component of the sequence-specific heterotrimeric transcription factor (NF-Y) which specifically recognizes a 5'-CCAAT-3' box motif found in the promoters of its target genes.</text>
</comment>
<name>A0ABR2RU71_9ROSI</name>
<keyword evidence="4 6" id="KW-0804">Transcription</keyword>
<dbReference type="Proteomes" id="UP001396334">
    <property type="component" value="Unassembled WGS sequence"/>
</dbReference>
<keyword evidence="5 6" id="KW-0539">Nucleus</keyword>
<dbReference type="InterPro" id="IPR001289">
    <property type="entry name" value="NFYA"/>
</dbReference>
<comment type="subcellular location">
    <subcellularLocation>
        <location evidence="1 6">Nucleus</location>
    </subcellularLocation>
</comment>
<proteinExistence type="inferred from homology"/>
<evidence type="ECO:0000256" key="1">
    <source>
        <dbReference type="ARBA" id="ARBA00004123"/>
    </source>
</evidence>
<dbReference type="Pfam" id="PF02045">
    <property type="entry name" value="CBFB_NFYA"/>
    <property type="match status" value="1"/>
</dbReference>